<evidence type="ECO:0000256" key="1">
    <source>
        <dbReference type="SAM" id="MobiDB-lite"/>
    </source>
</evidence>
<dbReference type="Pfam" id="PF13739">
    <property type="entry name" value="PdaC"/>
    <property type="match status" value="1"/>
</dbReference>
<feature type="domain" description="Deacetylase PdaC" evidence="4">
    <location>
        <begin position="80"/>
        <end position="176"/>
    </location>
</feature>
<dbReference type="Gene3D" id="3.90.640.20">
    <property type="entry name" value="Heat-shock cognate protein, ATPase"/>
    <property type="match status" value="1"/>
</dbReference>
<gene>
    <name evidence="5" type="ORF">H8S17_06455</name>
</gene>
<dbReference type="RefSeq" id="WP_186866665.1">
    <property type="nucleotide sequence ID" value="NZ_JACOPH010000004.1"/>
</dbReference>
<keyword evidence="6" id="KW-1185">Reference proteome</keyword>
<dbReference type="InterPro" id="IPR021729">
    <property type="entry name" value="DUF3298"/>
</dbReference>
<evidence type="ECO:0000313" key="5">
    <source>
        <dbReference type="EMBL" id="MBC5713856.1"/>
    </source>
</evidence>
<evidence type="ECO:0000256" key="2">
    <source>
        <dbReference type="SAM" id="SignalP"/>
    </source>
</evidence>
<dbReference type="EMBL" id="JACOPH010000004">
    <property type="protein sequence ID" value="MBC5713856.1"/>
    <property type="molecule type" value="Genomic_DNA"/>
</dbReference>
<name>A0A923RSN4_9FIRM</name>
<reference evidence="5" key="1">
    <citation type="submission" date="2020-08" db="EMBL/GenBank/DDBJ databases">
        <title>Genome public.</title>
        <authorList>
            <person name="Liu C."/>
            <person name="Sun Q."/>
        </authorList>
    </citation>
    <scope>NUCLEOTIDE SEQUENCE</scope>
    <source>
        <strain evidence="5">BX1005</strain>
    </source>
</reference>
<dbReference type="InterPro" id="IPR037126">
    <property type="entry name" value="PdaC/RsiV-like_sf"/>
</dbReference>
<dbReference type="Pfam" id="PF11738">
    <property type="entry name" value="DUF3298"/>
    <property type="match status" value="1"/>
</dbReference>
<feature type="signal peptide" evidence="2">
    <location>
        <begin position="1"/>
        <end position="20"/>
    </location>
</feature>
<dbReference type="Gene3D" id="3.30.565.40">
    <property type="entry name" value="Fervidobacterium nodosum Rt17-B1 like"/>
    <property type="match status" value="1"/>
</dbReference>
<keyword evidence="2" id="KW-0732">Signal</keyword>
<feature type="region of interest" description="Disordered" evidence="1">
    <location>
        <begin position="26"/>
        <end position="53"/>
    </location>
</feature>
<proteinExistence type="predicted"/>
<evidence type="ECO:0000259" key="4">
    <source>
        <dbReference type="Pfam" id="PF13739"/>
    </source>
</evidence>
<dbReference type="InterPro" id="IPR025303">
    <property type="entry name" value="PdaC"/>
</dbReference>
<dbReference type="Proteomes" id="UP000606720">
    <property type="component" value="Unassembled WGS sequence"/>
</dbReference>
<dbReference type="PROSITE" id="PS51257">
    <property type="entry name" value="PROKAR_LIPOPROTEIN"/>
    <property type="match status" value="1"/>
</dbReference>
<comment type="caution">
    <text evidence="5">The sequence shown here is derived from an EMBL/GenBank/DDBJ whole genome shotgun (WGS) entry which is preliminary data.</text>
</comment>
<evidence type="ECO:0000259" key="3">
    <source>
        <dbReference type="Pfam" id="PF11738"/>
    </source>
</evidence>
<accession>A0A923RSN4</accession>
<dbReference type="AlphaFoldDB" id="A0A923RSN4"/>
<evidence type="ECO:0000313" key="6">
    <source>
        <dbReference type="Proteomes" id="UP000606720"/>
    </source>
</evidence>
<feature type="compositionally biased region" description="Low complexity" evidence="1">
    <location>
        <begin position="32"/>
        <end position="50"/>
    </location>
</feature>
<feature type="domain" description="DUF3298" evidence="3">
    <location>
        <begin position="239"/>
        <end position="275"/>
    </location>
</feature>
<organism evidence="5 6">
    <name type="scientific">Roseburia zhanii</name>
    <dbReference type="NCBI Taxonomy" id="2763064"/>
    <lineage>
        <taxon>Bacteria</taxon>
        <taxon>Bacillati</taxon>
        <taxon>Bacillota</taxon>
        <taxon>Clostridia</taxon>
        <taxon>Lachnospirales</taxon>
        <taxon>Lachnospiraceae</taxon>
        <taxon>Roseburia</taxon>
    </lineage>
</organism>
<feature type="chain" id="PRO_5038341371" evidence="2">
    <location>
        <begin position="21"/>
        <end position="431"/>
    </location>
</feature>
<sequence length="431" mass="48245">MKKKILANILMISILFAGCAKPVSNTDSIPSQDTEQVDTTVSDTQTTDTENATEQTPYGISITELTEDTTYYSKTDPSVQVLNGSASYPEISIADHADIEKKINDAIKSEVDTFWTFEEENSGYADSEYQMTLDNADTEFEPYSAEFSYETKRCDDAILSIVFKQYDYSYGAAHGNFWSYGITFDVNTGERLYLETLSDDYTSFYQMLVKNLNDQAVLPAYENFVFSDFASDIESSLLKDSASWYFDRSGLSFISNPYVLGSYAAGTFEFNIPYDQLTGLKSAYAYKGPYICKLFPGISVSHDVNGNGSADEICYSLNVGDNMDYSSASAVLTINGTDFSRQLDDLHLTYPWTGAYYLIDVDSEDSYVEIAISNENYDNPKGTCTHFFRYDTSGELIYQGNVAGIFNEDMQVRYNSNGNLILCDRNGEPVQ</sequence>
<protein>
    <submittedName>
        <fullName evidence="5">DUF3298 and DUF4163 domain-containing protein</fullName>
    </submittedName>
</protein>